<keyword evidence="11" id="KW-1185">Reference proteome</keyword>
<evidence type="ECO:0000256" key="2">
    <source>
        <dbReference type="ARBA" id="ARBA00004613"/>
    </source>
</evidence>
<evidence type="ECO:0000259" key="9">
    <source>
        <dbReference type="Pfam" id="PF14686"/>
    </source>
</evidence>
<dbReference type="InterPro" id="IPR029411">
    <property type="entry name" value="RG-lyase_III"/>
</dbReference>
<dbReference type="InterPro" id="IPR008979">
    <property type="entry name" value="Galactose-bd-like_sf"/>
</dbReference>
<keyword evidence="7 10" id="KW-0456">Lyase</keyword>
<dbReference type="GO" id="GO:0005576">
    <property type="term" value="C:extracellular region"/>
    <property type="evidence" value="ECO:0007669"/>
    <property type="project" value="UniProtKB-SubCell"/>
</dbReference>
<evidence type="ECO:0000256" key="1">
    <source>
        <dbReference type="ARBA" id="ARBA00001324"/>
    </source>
</evidence>
<dbReference type="InterPro" id="IPR051850">
    <property type="entry name" value="Polysacch_Lyase_4"/>
</dbReference>
<dbReference type="Pfam" id="PF14683">
    <property type="entry name" value="CBM-like"/>
    <property type="match status" value="1"/>
</dbReference>
<keyword evidence="6" id="KW-0732">Signal</keyword>
<organism evidence="10 11">
    <name type="scientific">Striga hermonthica</name>
    <name type="common">Purple witchweed</name>
    <name type="synonym">Buchnera hermonthica</name>
    <dbReference type="NCBI Taxonomy" id="68872"/>
    <lineage>
        <taxon>Eukaryota</taxon>
        <taxon>Viridiplantae</taxon>
        <taxon>Streptophyta</taxon>
        <taxon>Embryophyta</taxon>
        <taxon>Tracheophyta</taxon>
        <taxon>Spermatophyta</taxon>
        <taxon>Magnoliopsida</taxon>
        <taxon>eudicotyledons</taxon>
        <taxon>Gunneridae</taxon>
        <taxon>Pentapetalae</taxon>
        <taxon>asterids</taxon>
        <taxon>lamiids</taxon>
        <taxon>Lamiales</taxon>
        <taxon>Orobanchaceae</taxon>
        <taxon>Buchnereae</taxon>
        <taxon>Striga</taxon>
    </lineage>
</organism>
<dbReference type="SUPFAM" id="SSF49452">
    <property type="entry name" value="Starch-binding domain-like"/>
    <property type="match status" value="1"/>
</dbReference>
<dbReference type="InterPro" id="IPR013784">
    <property type="entry name" value="Carb-bd-like_fold"/>
</dbReference>
<evidence type="ECO:0000256" key="6">
    <source>
        <dbReference type="ARBA" id="ARBA00022729"/>
    </source>
</evidence>
<dbReference type="CDD" id="cd10320">
    <property type="entry name" value="RGL4_N"/>
    <property type="match status" value="1"/>
</dbReference>
<dbReference type="EC" id="4.2.2.23" evidence="4"/>
<dbReference type="CDD" id="cd10316">
    <property type="entry name" value="RGL4_M"/>
    <property type="match status" value="1"/>
</dbReference>
<accession>A0A9N7R1X5</accession>
<evidence type="ECO:0000259" key="8">
    <source>
        <dbReference type="Pfam" id="PF14683"/>
    </source>
</evidence>
<feature type="domain" description="Rhamnogalacturonan lyase" evidence="8">
    <location>
        <begin position="439"/>
        <end position="628"/>
    </location>
</feature>
<name>A0A9N7R1X5_STRHE</name>
<dbReference type="SUPFAM" id="SSF74650">
    <property type="entry name" value="Galactose mutarotase-like"/>
    <property type="match status" value="1"/>
</dbReference>
<dbReference type="SUPFAM" id="SSF49785">
    <property type="entry name" value="Galactose-binding domain-like"/>
    <property type="match status" value="1"/>
</dbReference>
<dbReference type="CDD" id="cd10317">
    <property type="entry name" value="RGL4_C"/>
    <property type="match status" value="1"/>
</dbReference>
<dbReference type="PANTHER" id="PTHR32018">
    <property type="entry name" value="RHAMNOGALACTURONATE LYASE FAMILY PROTEIN"/>
    <property type="match status" value="1"/>
</dbReference>
<dbReference type="AlphaFoldDB" id="A0A9N7R1X5"/>
<comment type="similarity">
    <text evidence="3">Belongs to the polysaccharide lyase 4 family.</text>
</comment>
<proteinExistence type="inferred from homology"/>
<dbReference type="Gene3D" id="2.60.120.260">
    <property type="entry name" value="Galactose-binding domain-like"/>
    <property type="match status" value="1"/>
</dbReference>
<evidence type="ECO:0000256" key="4">
    <source>
        <dbReference type="ARBA" id="ARBA00012437"/>
    </source>
</evidence>
<evidence type="ECO:0000256" key="7">
    <source>
        <dbReference type="ARBA" id="ARBA00023239"/>
    </source>
</evidence>
<dbReference type="Pfam" id="PF06045">
    <property type="entry name" value="Rhamnogal_lyase"/>
    <property type="match status" value="1"/>
</dbReference>
<dbReference type="GO" id="GO:0102210">
    <property type="term" value="F:rhamnogalacturonan endolyase activity"/>
    <property type="evidence" value="ECO:0007669"/>
    <property type="project" value="UniProtKB-EC"/>
</dbReference>
<dbReference type="Proteomes" id="UP001153555">
    <property type="component" value="Unassembled WGS sequence"/>
</dbReference>
<dbReference type="EMBL" id="CACSLK010003174">
    <property type="protein sequence ID" value="CAA0809104.1"/>
    <property type="molecule type" value="Genomic_DNA"/>
</dbReference>
<comment type="caution">
    <text evidence="10">The sequence shown here is derived from an EMBL/GenBank/DDBJ whole genome shotgun (WGS) entry which is preliminary data.</text>
</comment>
<dbReference type="InterPro" id="IPR010325">
    <property type="entry name" value="Rhamnogal_lyase"/>
</dbReference>
<evidence type="ECO:0000313" key="11">
    <source>
        <dbReference type="Proteomes" id="UP001153555"/>
    </source>
</evidence>
<dbReference type="InterPro" id="IPR014718">
    <property type="entry name" value="GH-type_carb-bd"/>
</dbReference>
<sequence>MKLQVRDRHVVMDNGILRVTLSKPDGIVTGIKYNGIDNLLEIANEESNRGYWDFVWSPPGSTGTTGTFELIRGKKFEVVVQTEEQIELSFSRTWDISEQGKFGPLNIDKRFVMLRGSSGFYSYAIYEHLEGWPGFNLDETRIVFKLRKDKFRYMAMADNRQRYMPLPDDRLAGRGEALDYPEAVLLVNPIEPEFTGEVDDKYQYSGDNKDVKVHGWICEDPIVGFWVIMPSNEFRTGGPIKQDLTSHVGPIALSMFVSAHYGGADLVVKFGEGEGWKKVFGPVFVYLNSVDPQEPDPLLLWEDAKLQVLEQVENWPYSFPASQDFPKLDERGNAGGRLLVRDRFLSEDDIVANGAYVGLAPPGEIRSWQTEGKGYQFWTTTDDNGYFSIQNIVSGDYNLFAWVPGFIGDFRHDVSITISPGDNIDVGELVYEAPRDGPTLWEIDVPDRTAQEYFVPDPNPNYINKLYVNHPDRFRQYGLWERYAELYPNEDLVYTVGESNYATDWFFAHVTRRKEDNTYEASTWQIKFKVDMVDPSAIYTLRIALASANQAVLEVRINNPDENPPLFTSGLIGKDNAIARHGIHGLYWLFDVGVSGTSLVDEEYNTIYLTQSNAKGPFQGLMYDYIRLEGPW</sequence>
<protein>
    <recommendedName>
        <fullName evidence="4">rhamnogalacturonan endolyase</fullName>
        <ecNumber evidence="4">4.2.2.23</ecNumber>
    </recommendedName>
</protein>
<gene>
    <name evidence="10" type="ORF">SHERM_11307</name>
</gene>
<dbReference type="GO" id="GO:0005975">
    <property type="term" value="P:carbohydrate metabolic process"/>
    <property type="evidence" value="ECO:0007669"/>
    <property type="project" value="InterPro"/>
</dbReference>
<comment type="catalytic activity">
    <reaction evidence="1">
        <text>Endotype eliminative cleavage of L-alpha-rhamnopyranosyl-(1-&gt;4)-alpha-D-galactopyranosyluronic acid bonds of rhamnogalacturonan I domains in ramified hairy regions of pectin leaving L-rhamnopyranose at the reducing end and 4-deoxy-4,5-unsaturated D-galactopyranosyluronic acid at the non-reducing end.</text>
        <dbReference type="EC" id="4.2.2.23"/>
    </reaction>
</comment>
<dbReference type="Pfam" id="PF14686">
    <property type="entry name" value="fn3_3"/>
    <property type="match status" value="1"/>
</dbReference>
<dbReference type="GO" id="GO:0030246">
    <property type="term" value="F:carbohydrate binding"/>
    <property type="evidence" value="ECO:0007669"/>
    <property type="project" value="InterPro"/>
</dbReference>
<comment type="subcellular location">
    <subcellularLocation>
        <location evidence="2">Secreted</location>
    </subcellularLocation>
</comment>
<evidence type="ECO:0000256" key="5">
    <source>
        <dbReference type="ARBA" id="ARBA00022525"/>
    </source>
</evidence>
<dbReference type="OrthoDB" id="2130367at2759"/>
<keyword evidence="5" id="KW-0964">Secreted</keyword>
<dbReference type="FunFam" id="2.60.40.1120:FF:000033">
    <property type="entry name" value="Rhamnogalacturonate lyase B"/>
    <property type="match status" value="1"/>
</dbReference>
<dbReference type="Gene3D" id="2.70.98.10">
    <property type="match status" value="1"/>
</dbReference>
<evidence type="ECO:0000313" key="10">
    <source>
        <dbReference type="EMBL" id="CAA0809104.1"/>
    </source>
</evidence>
<reference evidence="10" key="1">
    <citation type="submission" date="2019-12" db="EMBL/GenBank/DDBJ databases">
        <authorList>
            <person name="Scholes J."/>
        </authorList>
    </citation>
    <scope>NUCLEOTIDE SEQUENCE</scope>
</reference>
<dbReference type="PANTHER" id="PTHR32018:SF1">
    <property type="entry name" value="RHAMNOGALACTURONAN ENDOLYASE"/>
    <property type="match status" value="1"/>
</dbReference>
<feature type="domain" description="Rhamnogalacturonan lyase" evidence="9">
    <location>
        <begin position="353"/>
        <end position="425"/>
    </location>
</feature>
<dbReference type="InterPro" id="IPR011013">
    <property type="entry name" value="Gal_mutarotase_sf_dom"/>
</dbReference>
<dbReference type="InterPro" id="IPR029413">
    <property type="entry name" value="RG-lyase_II"/>
</dbReference>
<evidence type="ECO:0000256" key="3">
    <source>
        <dbReference type="ARBA" id="ARBA00010418"/>
    </source>
</evidence>
<dbReference type="Gene3D" id="2.60.40.1120">
    <property type="entry name" value="Carboxypeptidase-like, regulatory domain"/>
    <property type="match status" value="1"/>
</dbReference>